<dbReference type="EMBL" id="AP026560">
    <property type="protein sequence ID" value="BDP41780.1"/>
    <property type="molecule type" value="Genomic_DNA"/>
</dbReference>
<gene>
    <name evidence="2" type="ORF">DAETH_17490</name>
</gene>
<accession>A0ABM8ADQ7</accession>
<reference evidence="2" key="1">
    <citation type="submission" date="2022-07" db="EMBL/GenBank/DDBJ databases">
        <title>Complete Genome Sequence of the Radioresistant Bacterium Deinococcus aetherius ST0316, Isolated from the Air Dust collected in Lower Stratosphere above Japan.</title>
        <authorList>
            <person name="Satoh K."/>
            <person name="Hagiwara K."/>
            <person name="Katsumata K."/>
            <person name="Kubo A."/>
            <person name="Yokobori S."/>
            <person name="Yamagishi A."/>
            <person name="Oono Y."/>
            <person name="Narumi I."/>
        </authorList>
    </citation>
    <scope>NUCLEOTIDE SEQUENCE</scope>
    <source>
        <strain evidence="2">ST0316</strain>
    </source>
</reference>
<keyword evidence="1" id="KW-0472">Membrane</keyword>
<keyword evidence="1" id="KW-1133">Transmembrane helix</keyword>
<evidence type="ECO:0000256" key="1">
    <source>
        <dbReference type="SAM" id="Phobius"/>
    </source>
</evidence>
<dbReference type="RefSeq" id="WP_264774507.1">
    <property type="nucleotide sequence ID" value="NZ_AP026560.1"/>
</dbReference>
<organism evidence="2 3">
    <name type="scientific">Deinococcus aetherius</name>
    <dbReference type="NCBI Taxonomy" id="200252"/>
    <lineage>
        <taxon>Bacteria</taxon>
        <taxon>Thermotogati</taxon>
        <taxon>Deinococcota</taxon>
        <taxon>Deinococci</taxon>
        <taxon>Deinococcales</taxon>
        <taxon>Deinococcaceae</taxon>
        <taxon>Deinococcus</taxon>
    </lineage>
</organism>
<protein>
    <recommendedName>
        <fullName evidence="4">DUF4333 domain-containing protein</fullName>
    </recommendedName>
</protein>
<keyword evidence="3" id="KW-1185">Reference proteome</keyword>
<name>A0ABM8ADQ7_9DEIO</name>
<feature type="transmembrane region" description="Helical" evidence="1">
    <location>
        <begin position="6"/>
        <end position="24"/>
    </location>
</feature>
<dbReference type="Proteomes" id="UP001064971">
    <property type="component" value="Chromosome"/>
</dbReference>
<evidence type="ECO:0000313" key="3">
    <source>
        <dbReference type="Proteomes" id="UP001064971"/>
    </source>
</evidence>
<evidence type="ECO:0008006" key="4">
    <source>
        <dbReference type="Google" id="ProtNLM"/>
    </source>
</evidence>
<evidence type="ECO:0000313" key="2">
    <source>
        <dbReference type="EMBL" id="BDP41780.1"/>
    </source>
</evidence>
<proteinExistence type="predicted"/>
<keyword evidence="1" id="KW-0812">Transmembrane</keyword>
<sequence length="95" mass="10134">MRTFVGILMAFVVLVGILVVYFFSQGRAVRDYGLEAVRAAQQGGLSPNTPAGVNCAELLGRQPPSNVERCVVRVESGRLAATLTVEGGRVFRVAP</sequence>